<feature type="compositionally biased region" description="Basic and acidic residues" evidence="1">
    <location>
        <begin position="65"/>
        <end position="83"/>
    </location>
</feature>
<dbReference type="InterPro" id="IPR015040">
    <property type="entry name" value="Bcl-x_interacting_BH3_dom"/>
</dbReference>
<proteinExistence type="predicted"/>
<feature type="domain" description="Bcl-x interacting BH3" evidence="2">
    <location>
        <begin position="87"/>
        <end position="109"/>
    </location>
</feature>
<evidence type="ECO:0000313" key="4">
    <source>
        <dbReference type="Proteomes" id="UP001221898"/>
    </source>
</evidence>
<evidence type="ECO:0000256" key="1">
    <source>
        <dbReference type="SAM" id="MobiDB-lite"/>
    </source>
</evidence>
<dbReference type="Proteomes" id="UP001221898">
    <property type="component" value="Unassembled WGS sequence"/>
</dbReference>
<dbReference type="EMBL" id="JAINUG010000146">
    <property type="protein sequence ID" value="KAJ8392394.1"/>
    <property type="molecule type" value="Genomic_DNA"/>
</dbReference>
<accession>A0AAD7RXV0</accession>
<comment type="caution">
    <text evidence="3">The sequence shown here is derived from an EMBL/GenBank/DDBJ whole genome shotgun (WGS) entry which is preliminary data.</text>
</comment>
<name>A0AAD7RXV0_9TELE</name>
<keyword evidence="4" id="KW-1185">Reference proteome</keyword>
<organism evidence="3 4">
    <name type="scientific">Aldrovandia affinis</name>
    <dbReference type="NCBI Taxonomy" id="143900"/>
    <lineage>
        <taxon>Eukaryota</taxon>
        <taxon>Metazoa</taxon>
        <taxon>Chordata</taxon>
        <taxon>Craniata</taxon>
        <taxon>Vertebrata</taxon>
        <taxon>Euteleostomi</taxon>
        <taxon>Actinopterygii</taxon>
        <taxon>Neopterygii</taxon>
        <taxon>Teleostei</taxon>
        <taxon>Notacanthiformes</taxon>
        <taxon>Halosauridae</taxon>
        <taxon>Aldrovandia</taxon>
    </lineage>
</organism>
<sequence length="153" mass="17783">MSDPRGQSHANGGILPSPPESRMHRDGDPLPRGITSPPPPNRRLTRPRSGPRRRPPVPVFAHAQPRLDHEHEHEHENHQRHEMPQGPELWVGQELRRIGDEVNRFYTHRGAGRNRNDGGAYWAILGRDWSERSLWLWVAFLVGRLLQILLRRR</sequence>
<evidence type="ECO:0000313" key="3">
    <source>
        <dbReference type="EMBL" id="KAJ8392394.1"/>
    </source>
</evidence>
<feature type="region of interest" description="Disordered" evidence="1">
    <location>
        <begin position="1"/>
        <end position="87"/>
    </location>
</feature>
<gene>
    <name evidence="3" type="ORF">AAFF_G00075190</name>
</gene>
<evidence type="ECO:0000259" key="2">
    <source>
        <dbReference type="Pfam" id="PF08945"/>
    </source>
</evidence>
<feature type="compositionally biased region" description="Basic residues" evidence="1">
    <location>
        <begin position="43"/>
        <end position="55"/>
    </location>
</feature>
<reference evidence="3" key="1">
    <citation type="journal article" date="2023" name="Science">
        <title>Genome structures resolve the early diversification of teleost fishes.</title>
        <authorList>
            <person name="Parey E."/>
            <person name="Louis A."/>
            <person name="Montfort J."/>
            <person name="Bouchez O."/>
            <person name="Roques C."/>
            <person name="Iampietro C."/>
            <person name="Lluch J."/>
            <person name="Castinel A."/>
            <person name="Donnadieu C."/>
            <person name="Desvignes T."/>
            <person name="Floi Bucao C."/>
            <person name="Jouanno E."/>
            <person name="Wen M."/>
            <person name="Mejri S."/>
            <person name="Dirks R."/>
            <person name="Jansen H."/>
            <person name="Henkel C."/>
            <person name="Chen W.J."/>
            <person name="Zahm M."/>
            <person name="Cabau C."/>
            <person name="Klopp C."/>
            <person name="Thompson A.W."/>
            <person name="Robinson-Rechavi M."/>
            <person name="Braasch I."/>
            <person name="Lecointre G."/>
            <person name="Bobe J."/>
            <person name="Postlethwait J.H."/>
            <person name="Berthelot C."/>
            <person name="Roest Crollius H."/>
            <person name="Guiguen Y."/>
        </authorList>
    </citation>
    <scope>NUCLEOTIDE SEQUENCE</scope>
    <source>
        <strain evidence="3">NC1722</strain>
    </source>
</reference>
<dbReference type="AlphaFoldDB" id="A0AAD7RXV0"/>
<dbReference type="Pfam" id="PF08945">
    <property type="entry name" value="Bclx_interact"/>
    <property type="match status" value="1"/>
</dbReference>
<protein>
    <recommendedName>
        <fullName evidence="2">Bcl-x interacting BH3 domain-containing protein</fullName>
    </recommendedName>
</protein>